<sequence>MSLGHRPLYLRSLGLWQAVTAMAVSRARKGRGRGMTVAAWPMALASVFAALPARAVTYIDTTGNTVAPSGGTFTGSSGSPWTPGALYIGTSTPGSLAIQAGAVVNDSGDGGNVSIIGVAVPGSVTVTGAGATWNAANGVWVGSAATTGTLTVATGGTFAGGTIIVGRLTGSGTVTVGSGGLISTTSVLLSDEIGSSGTLSLAGGTLLTGSIIKGQGSAPINFSNGGVLQAAQDSTAFLSGFSAGDVTLGAGGGVIDSNGYTITVATPLGGTGSLTKAGAGTLTLSGANTYSGGTNINAGTLALGSAGALGTTGTISFGGGTLQYSSSNTTDYSSRFSTAAGQQYHVDTNGQDVTFAALLDPAADSLTKDGNGTLTLSNGLSPGFIGNIFINGGTLKVNALYGYAGNITDNGALVINNAADDIYLGGIAGTGSVTKTGAGTLTLLGSSVYTGDTNLDAGTLALGGHLALAGTRSINFNGGTLQYSSAGSQDYSSQFGRSAGQQYRIDTNGQNVVFATGLASSGGSLTKLGAGALTLTGANTYDGDTTISAGTLRLGDGVSNGSVTGDIVDNAALVFNNVGAQTYNGAISGTGTVTKQGAGTLRLSGANTYNGGTSLAAGTLSLGAPGALGTLGTISFGGGTLQYSAANATDYSSRFSSAAGQQYRIDTNGEDVTFASGLDSPGGSLTKLGEGTLTLFGTNTYDGGTNINGGTLALAAATALDPLAQISFGGGALRYSANNTQDYSAHFSTAANQQYRIDTNGQSVTFASGLASAGGSLTKLGAGMLTLTGANTYDGGTTISAGTLRLGDGTSNGSVTGDIVDNAVLVFDNGSAQTYGGAISGTGSLTKQGAGTLTLTGANSYEGGTLVLGGELVATAASLPGDATVDSGAYITFAQNADGSYSGVISGAGGVRKTGNGTLVFTAVQGYGGGTSIGDGAVQATTDTLSGDIAVATDAALIINQASDGSYAGQISGGGSLVKAGAGTVTLAGANHYTGPTAVLDGTLAQGAANAFVQNGAYIVNGGTLDLHGYDLLASSLTGTGGTVALGGGTLTVDQATSGSYAGAIKGQGQVIKDGAGTLTMSGGSDYSGPTTVRAGVLQAGATNAFSANSAVTIESAATLDVGNTNQAIGSLAGAGKVLIGTGTLATGGDGTSTTYSGTFSGSGGLLKQGGGLLILNGNSSVFTGLTTVAGGELEVGDIDTPSAVLGGNVAVSDAAVLRGHGTILGNVSSTGTVAPGGSIGTLTVGGNYTQASTGTLQIEVSPTQASQLKVGGTASLAGTLALVYDPGTYTARSYTIVSAAGGVNGTFGTVSSTGTAALGTLAQTVAVGANTVDLVLAEPATPVTSTPGTVVVAPTQTSIYTALGTTALLGAQSTSKALLDRAGARLDARSGADSGLGSDSGTMAPGSALWATLTGNYTRVDGNSGAHGFQSQRYGFLTGHDRPMGSGVLGVAFGYDHADIQERGTDSSGKIDTLRLGVYGSRAAGPVVLGATAGVGVNFLSQKRSFDTLGTAEGNHTGQEATLGLQAGLPLQLTARTLLTPKLGLRYAYLHADSFSESGAGGQNLDVGTDNIHSLQPYAGLALDQAFGDDAKPMNAQVRVGYAYETLDAKRAVGVTAQDGTPFTATGAKLPRGSLTAGASFTLHPRKNLDVSLDYDALINTGGASAQQGSLRVSYRF</sequence>
<organism evidence="3 4">
    <name type="scientific">Achromobacter aloeverae</name>
    <dbReference type="NCBI Taxonomy" id="1750518"/>
    <lineage>
        <taxon>Bacteria</taxon>
        <taxon>Pseudomonadati</taxon>
        <taxon>Pseudomonadota</taxon>
        <taxon>Betaproteobacteria</taxon>
        <taxon>Burkholderiales</taxon>
        <taxon>Alcaligenaceae</taxon>
        <taxon>Achromobacter</taxon>
    </lineage>
</organism>
<dbReference type="InterPro" id="IPR051551">
    <property type="entry name" value="Autotransporter_adhesion"/>
</dbReference>
<proteinExistence type="predicted"/>
<reference evidence="3 4" key="1">
    <citation type="journal article" date="2017" name="Int. J. Syst. Evol. Microbiol.">
        <title>Achromobacter aloeverae sp. nov., isolated from the root of Aloe vera (L.) Burm.f.</title>
        <authorList>
            <person name="Kuncharoen N."/>
            <person name="Muramatsu Y."/>
            <person name="Shibata C."/>
            <person name="Kamakura Y."/>
            <person name="Nakagawa Y."/>
            <person name="Tanasupawat S."/>
        </authorList>
    </citation>
    <scope>NUCLEOTIDE SEQUENCE [LARGE SCALE GENOMIC DNA]</scope>
    <source>
        <strain evidence="3 4">AVA-1</strain>
    </source>
</reference>
<evidence type="ECO:0000313" key="4">
    <source>
        <dbReference type="Proteomes" id="UP000290849"/>
    </source>
</evidence>
<dbReference type="Gene3D" id="2.160.20.20">
    <property type="match status" value="4"/>
</dbReference>
<dbReference type="PROSITE" id="PS51208">
    <property type="entry name" value="AUTOTRANSPORTER"/>
    <property type="match status" value="1"/>
</dbReference>
<dbReference type="Gene3D" id="2.40.128.130">
    <property type="entry name" value="Autotransporter beta-domain"/>
    <property type="match status" value="1"/>
</dbReference>
<dbReference type="Pfam" id="PF03797">
    <property type="entry name" value="Autotransporter"/>
    <property type="match status" value="1"/>
</dbReference>
<evidence type="ECO:0000259" key="2">
    <source>
        <dbReference type="PROSITE" id="PS51208"/>
    </source>
</evidence>
<dbReference type="OrthoDB" id="1393129at2"/>
<dbReference type="NCBIfam" id="TIGR02601">
    <property type="entry name" value="autotrns_rpt"/>
    <property type="match status" value="12"/>
</dbReference>
<dbReference type="InterPro" id="IPR012332">
    <property type="entry name" value="Autotransporter_pectin_lyase_C"/>
</dbReference>
<dbReference type="InterPro" id="IPR011050">
    <property type="entry name" value="Pectin_lyase_fold/virulence"/>
</dbReference>
<dbReference type="SMART" id="SM00869">
    <property type="entry name" value="Autotransporter"/>
    <property type="match status" value="1"/>
</dbReference>
<dbReference type="PANTHER" id="PTHR35037">
    <property type="entry name" value="C-TERMINAL REGION OF AIDA-LIKE PROTEIN"/>
    <property type="match status" value="1"/>
</dbReference>
<dbReference type="PANTHER" id="PTHR35037:SF3">
    <property type="entry name" value="C-TERMINAL REGION OF AIDA-LIKE PROTEIN"/>
    <property type="match status" value="1"/>
</dbReference>
<evidence type="ECO:0000313" key="3">
    <source>
        <dbReference type="EMBL" id="RXN92641.1"/>
    </source>
</evidence>
<dbReference type="EMBL" id="PYAL01000001">
    <property type="protein sequence ID" value="RXN92641.1"/>
    <property type="molecule type" value="Genomic_DNA"/>
</dbReference>
<accession>A0A4Q1HPN8</accession>
<comment type="caution">
    <text evidence="3">The sequence shown here is derived from an EMBL/GenBank/DDBJ whole genome shotgun (WGS) entry which is preliminary data.</text>
</comment>
<keyword evidence="4" id="KW-1185">Reference proteome</keyword>
<dbReference type="InterPro" id="IPR013425">
    <property type="entry name" value="Autotrns_rpt"/>
</dbReference>
<dbReference type="InterPro" id="IPR036709">
    <property type="entry name" value="Autotransporte_beta_dom_sf"/>
</dbReference>
<dbReference type="SUPFAM" id="SSF103515">
    <property type="entry name" value="Autotransporter"/>
    <property type="match status" value="1"/>
</dbReference>
<keyword evidence="1" id="KW-0732">Signal</keyword>
<gene>
    <name evidence="3" type="ORF">C7R54_02465</name>
</gene>
<evidence type="ECO:0000256" key="1">
    <source>
        <dbReference type="ARBA" id="ARBA00022729"/>
    </source>
</evidence>
<feature type="domain" description="Autotransporter" evidence="2">
    <location>
        <begin position="1403"/>
        <end position="1678"/>
    </location>
</feature>
<dbReference type="SUPFAM" id="SSF51126">
    <property type="entry name" value="Pectin lyase-like"/>
    <property type="match status" value="5"/>
</dbReference>
<dbReference type="Proteomes" id="UP000290849">
    <property type="component" value="Unassembled WGS sequence"/>
</dbReference>
<name>A0A4Q1HPN8_9BURK</name>
<dbReference type="InterPro" id="IPR005546">
    <property type="entry name" value="Autotransporte_beta"/>
</dbReference>
<protein>
    <recommendedName>
        <fullName evidence="2">Autotransporter domain-containing protein</fullName>
    </recommendedName>
</protein>
<dbReference type="Pfam" id="PF12951">
    <property type="entry name" value="PATR"/>
    <property type="match status" value="12"/>
</dbReference>